<comment type="caution">
    <text evidence="3">The sequence shown here is derived from an EMBL/GenBank/DDBJ whole genome shotgun (WGS) entry which is preliminary data.</text>
</comment>
<comment type="similarity">
    <text evidence="2">Belongs to the UPP synthase family.</text>
</comment>
<feature type="binding site" evidence="2">
    <location>
        <position position="44"/>
    </location>
    <ligand>
        <name>substrate</name>
    </ligand>
</feature>
<comment type="subunit">
    <text evidence="2">Homodimer.</text>
</comment>
<dbReference type="InterPro" id="IPR001441">
    <property type="entry name" value="UPP_synth-like"/>
</dbReference>
<feature type="binding site" evidence="2">
    <location>
        <position position="195"/>
    </location>
    <ligand>
        <name>substrate</name>
    </ligand>
</feature>
<protein>
    <recommendedName>
        <fullName evidence="2">Isoprenyl transferase</fullName>
        <ecNumber evidence="2">2.5.1.-</ecNumber>
    </recommendedName>
</protein>
<dbReference type="CDD" id="cd00475">
    <property type="entry name" value="Cis_IPPS"/>
    <property type="match status" value="1"/>
</dbReference>
<evidence type="ECO:0000256" key="1">
    <source>
        <dbReference type="ARBA" id="ARBA00022679"/>
    </source>
</evidence>
<dbReference type="InterPro" id="IPR018520">
    <property type="entry name" value="UPP_synth-like_CS"/>
</dbReference>
<dbReference type="PANTHER" id="PTHR10291:SF0">
    <property type="entry name" value="DEHYDRODOLICHYL DIPHOSPHATE SYNTHASE 2"/>
    <property type="match status" value="1"/>
</dbReference>
<dbReference type="Proteomes" id="UP000033428">
    <property type="component" value="Unassembled WGS sequence"/>
</dbReference>
<dbReference type="SUPFAM" id="SSF64005">
    <property type="entry name" value="Undecaprenyl diphosphate synthase"/>
    <property type="match status" value="1"/>
</dbReference>
<feature type="binding site" evidence="2">
    <location>
        <begin position="201"/>
        <end position="203"/>
    </location>
    <ligand>
        <name>substrate</name>
    </ligand>
</feature>
<feature type="binding site" evidence="2">
    <location>
        <position position="78"/>
    </location>
    <ligand>
        <name>substrate</name>
    </ligand>
</feature>
<comment type="function">
    <text evidence="2">Catalyzes the condensation of isopentenyl diphosphate (IPP) with allylic pyrophosphates generating different type of terpenoids.</text>
</comment>
<dbReference type="PROSITE" id="PS01066">
    <property type="entry name" value="UPP_SYNTHASE"/>
    <property type="match status" value="1"/>
</dbReference>
<dbReference type="GO" id="GO:0045547">
    <property type="term" value="F:ditrans,polycis-polyprenyl diphosphate synthase [(2E,6E)-farnesyl diphosphate specific] activity"/>
    <property type="evidence" value="ECO:0007669"/>
    <property type="project" value="TreeGrafter"/>
</dbReference>
<keyword evidence="2" id="KW-0460">Magnesium</keyword>
<organism evidence="3 4">
    <name type="scientific">Candidatus Omnitrophus magneticus</name>
    <dbReference type="NCBI Taxonomy" id="1609969"/>
    <lineage>
        <taxon>Bacteria</taxon>
        <taxon>Pseudomonadati</taxon>
        <taxon>Candidatus Omnitrophota</taxon>
        <taxon>Candidatus Omnitrophus</taxon>
    </lineage>
</organism>
<feature type="active site" evidence="2">
    <location>
        <position position="27"/>
    </location>
</feature>
<feature type="binding site" evidence="2">
    <location>
        <position position="32"/>
    </location>
    <ligand>
        <name>substrate</name>
    </ligand>
</feature>
<dbReference type="GO" id="GO:0016094">
    <property type="term" value="P:polyprenol biosynthetic process"/>
    <property type="evidence" value="ECO:0007669"/>
    <property type="project" value="TreeGrafter"/>
</dbReference>
<accession>A0A0F0CM19</accession>
<dbReference type="EMBL" id="JYNY01000372">
    <property type="protein sequence ID" value="KJJ84373.1"/>
    <property type="molecule type" value="Genomic_DNA"/>
</dbReference>
<feature type="binding site" evidence="2">
    <location>
        <begin position="72"/>
        <end position="74"/>
    </location>
    <ligand>
        <name>substrate</name>
    </ligand>
</feature>
<keyword evidence="1 2" id="KW-0808">Transferase</keyword>
<feature type="binding site" evidence="2">
    <location>
        <position position="40"/>
    </location>
    <ligand>
        <name>substrate</name>
    </ligand>
</feature>
<name>A0A0F0CM19_9BACT</name>
<dbReference type="InterPro" id="IPR036424">
    <property type="entry name" value="UPP_synth-like_sf"/>
</dbReference>
<dbReference type="Pfam" id="PF01255">
    <property type="entry name" value="Prenyltransf"/>
    <property type="match status" value="1"/>
</dbReference>
<comment type="cofactor">
    <cofactor evidence="2">
        <name>Mg(2+)</name>
        <dbReference type="ChEBI" id="CHEBI:18420"/>
    </cofactor>
    <text evidence="2">Binds 2 magnesium ions per subunit.</text>
</comment>
<feature type="binding site" evidence="2">
    <location>
        <position position="27"/>
    </location>
    <ligand>
        <name>Mg(2+)</name>
        <dbReference type="ChEBI" id="CHEBI:18420"/>
    </ligand>
</feature>
<dbReference type="FunFam" id="3.40.1180.10:FF:000001">
    <property type="entry name" value="(2E,6E)-farnesyl-diphosphate-specific ditrans,polycis-undecaprenyl-diphosphate synthase"/>
    <property type="match status" value="1"/>
</dbReference>
<dbReference type="AlphaFoldDB" id="A0A0F0CM19"/>
<keyword evidence="2" id="KW-0479">Metal-binding</keyword>
<dbReference type="NCBIfam" id="NF011405">
    <property type="entry name" value="PRK14830.1"/>
    <property type="match status" value="1"/>
</dbReference>
<sequence length="246" mass="27873">MIENIKIISTAEENNSVLPKHIAIIMDGNGRWAKKRGLARIAGHIEGSKTVRKIVEACAKQGIKALTLYTFSSENWKRPKEEVNELMALLAKGLKNETEHLVANNIKFNVIGRVENLGKTLCDEIARAREKTAKNTGMILTLALNYGSRQEITDAMRVIFGKIEKGEINLSAVTEELVEDFLYTSNLPAVEFIIRTSGEKRLSNFLLWQAAYSEFYFTETLWPDFGEKELLEALEEYAKRERRFGG</sequence>
<gene>
    <name evidence="3" type="ORF">OMAG_001836</name>
</gene>
<dbReference type="Gene3D" id="3.40.1180.10">
    <property type="entry name" value="Decaprenyl diphosphate synthase-like"/>
    <property type="match status" value="1"/>
</dbReference>
<feature type="binding site" evidence="2">
    <location>
        <position position="214"/>
    </location>
    <ligand>
        <name>Mg(2+)</name>
        <dbReference type="ChEBI" id="CHEBI:18420"/>
    </ligand>
</feature>
<keyword evidence="4" id="KW-1185">Reference proteome</keyword>
<dbReference type="NCBIfam" id="TIGR00055">
    <property type="entry name" value="uppS"/>
    <property type="match status" value="1"/>
</dbReference>
<dbReference type="PATRIC" id="fig|1609969.3.peg.1962"/>
<dbReference type="HAMAP" id="MF_01139">
    <property type="entry name" value="ISPT"/>
    <property type="match status" value="1"/>
</dbReference>
<feature type="binding site" evidence="2">
    <location>
        <position position="76"/>
    </location>
    <ligand>
        <name>substrate</name>
    </ligand>
</feature>
<dbReference type="EC" id="2.5.1.-" evidence="2"/>
<evidence type="ECO:0000256" key="2">
    <source>
        <dbReference type="HAMAP-Rule" id="MF_01139"/>
    </source>
</evidence>
<dbReference type="GO" id="GO:0000287">
    <property type="term" value="F:magnesium ion binding"/>
    <property type="evidence" value="ECO:0007669"/>
    <property type="project" value="UniProtKB-UniRule"/>
</dbReference>
<reference evidence="3 4" key="1">
    <citation type="submission" date="2015-02" db="EMBL/GenBank/DDBJ databases">
        <title>Single-cell genomics of uncultivated deep-branching MTB reveals a conserved set of magnetosome genes.</title>
        <authorList>
            <person name="Kolinko S."/>
            <person name="Richter M."/>
            <person name="Glockner F.O."/>
            <person name="Brachmann A."/>
            <person name="Schuler D."/>
        </authorList>
    </citation>
    <scope>NUCLEOTIDE SEQUENCE [LARGE SCALE GENOMIC DNA]</scope>
    <source>
        <strain evidence="3">SKK-01</strain>
    </source>
</reference>
<feature type="active site" description="Proton acceptor" evidence="2">
    <location>
        <position position="75"/>
    </location>
</feature>
<dbReference type="PANTHER" id="PTHR10291">
    <property type="entry name" value="DEHYDRODOLICHYL DIPHOSPHATE SYNTHASE FAMILY MEMBER"/>
    <property type="match status" value="1"/>
</dbReference>
<feature type="binding site" evidence="2">
    <location>
        <begin position="28"/>
        <end position="31"/>
    </location>
    <ligand>
        <name>substrate</name>
    </ligand>
</feature>
<evidence type="ECO:0000313" key="4">
    <source>
        <dbReference type="Proteomes" id="UP000033428"/>
    </source>
</evidence>
<evidence type="ECO:0000313" key="3">
    <source>
        <dbReference type="EMBL" id="KJJ84373.1"/>
    </source>
</evidence>
<proteinExistence type="inferred from homology"/>